<reference evidence="2" key="1">
    <citation type="journal article" date="2014" name="Int. J. Syst. Evol. Microbiol.">
        <title>Complete genome sequence of Corynebacterium casei LMG S-19264T (=DSM 44701T), isolated from a smear-ripened cheese.</title>
        <authorList>
            <consortium name="US DOE Joint Genome Institute (JGI-PGF)"/>
            <person name="Walter F."/>
            <person name="Albersmeier A."/>
            <person name="Kalinowski J."/>
            <person name="Ruckert C."/>
        </authorList>
    </citation>
    <scope>NUCLEOTIDE SEQUENCE</scope>
    <source>
        <strain evidence="2">CGMCC 1.14984</strain>
    </source>
</reference>
<organism evidence="2 4">
    <name type="scientific">Aquisalinus luteolus</name>
    <dbReference type="NCBI Taxonomy" id="1566827"/>
    <lineage>
        <taxon>Bacteria</taxon>
        <taxon>Pseudomonadati</taxon>
        <taxon>Pseudomonadota</taxon>
        <taxon>Alphaproteobacteria</taxon>
        <taxon>Parvularculales</taxon>
        <taxon>Parvularculaceae</taxon>
        <taxon>Aquisalinus</taxon>
    </lineage>
</organism>
<reference evidence="2" key="3">
    <citation type="submission" date="2020-09" db="EMBL/GenBank/DDBJ databases">
        <authorList>
            <person name="Sun Q."/>
            <person name="Zhou Y."/>
        </authorList>
    </citation>
    <scope>NUCLEOTIDE SEQUENCE</scope>
    <source>
        <strain evidence="2">CGMCC 1.14984</strain>
    </source>
</reference>
<dbReference type="InterPro" id="IPR038158">
    <property type="entry name" value="H-NOX_domain_sf"/>
</dbReference>
<gene>
    <name evidence="3" type="ORF">FF098_005250</name>
    <name evidence="2" type="ORF">GCM10011355_10590</name>
</gene>
<keyword evidence="5" id="KW-1185">Reference proteome</keyword>
<dbReference type="Proteomes" id="UP000621856">
    <property type="component" value="Unassembled WGS sequence"/>
</dbReference>
<dbReference type="RefSeq" id="WP_155138140.1">
    <property type="nucleotide sequence ID" value="NZ_BMGZ01000001.1"/>
</dbReference>
<dbReference type="Pfam" id="PF07700">
    <property type="entry name" value="HNOB"/>
    <property type="match status" value="1"/>
</dbReference>
<sequence>MKGVVFVELFEFIEQNYDTFFLQDVIEAADLPSGGVYTAVGTYPGCEMARLAAAFSQRTGLSVPEIMKKFGQHLFGRFAVNYPGFFGESQDALAFLASIEEQIHREVYKLYPDAELPRFDIGDRTEDGMTLIYHSTRHLGDLCEGLIRGCLDHFGGRFTLTRETLKVDHESSVRFDIRKVAA</sequence>
<comment type="caution">
    <text evidence="2">The sequence shown here is derived from an EMBL/GenBank/DDBJ whole genome shotgun (WGS) entry which is preliminary data.</text>
</comment>
<proteinExistence type="predicted"/>
<evidence type="ECO:0000313" key="2">
    <source>
        <dbReference type="EMBL" id="GGH95025.1"/>
    </source>
</evidence>
<dbReference type="EMBL" id="BMGZ01000001">
    <property type="protein sequence ID" value="GGH95025.1"/>
    <property type="molecule type" value="Genomic_DNA"/>
</dbReference>
<protein>
    <submittedName>
        <fullName evidence="2">Guanylate cyclase</fullName>
    </submittedName>
</protein>
<dbReference type="SUPFAM" id="SSF111126">
    <property type="entry name" value="Ligand-binding domain in the NO signalling and Golgi transport"/>
    <property type="match status" value="1"/>
</dbReference>
<dbReference type="AlphaFoldDB" id="A0A8J3ETT5"/>
<evidence type="ECO:0000313" key="3">
    <source>
        <dbReference type="EMBL" id="NHK27303.1"/>
    </source>
</evidence>
<evidence type="ECO:0000259" key="1">
    <source>
        <dbReference type="Pfam" id="PF07700"/>
    </source>
</evidence>
<reference evidence="3 5" key="2">
    <citation type="submission" date="2020-02" db="EMBL/GenBank/DDBJ databases">
        <title>Genome sequence of Parvularcula flava strain NH6-79.</title>
        <authorList>
            <person name="Abdul Karim M.H."/>
            <person name="Lam M.Q."/>
            <person name="Chen S.J."/>
            <person name="Yahya A."/>
            <person name="Shahir S."/>
            <person name="Shamsir M.S."/>
            <person name="Chong C.S."/>
        </authorList>
    </citation>
    <scope>NUCLEOTIDE SEQUENCE [LARGE SCALE GENOMIC DNA]</scope>
    <source>
        <strain evidence="3 5">NH6-79</strain>
    </source>
</reference>
<evidence type="ECO:0000313" key="5">
    <source>
        <dbReference type="Proteomes" id="UP000818603"/>
    </source>
</evidence>
<feature type="domain" description="Heme NO-binding" evidence="1">
    <location>
        <begin position="2"/>
        <end position="157"/>
    </location>
</feature>
<dbReference type="EMBL" id="VCJR02000001">
    <property type="protein sequence ID" value="NHK27303.1"/>
    <property type="molecule type" value="Genomic_DNA"/>
</dbReference>
<dbReference type="GO" id="GO:0020037">
    <property type="term" value="F:heme binding"/>
    <property type="evidence" value="ECO:0007669"/>
    <property type="project" value="InterPro"/>
</dbReference>
<evidence type="ECO:0000313" key="4">
    <source>
        <dbReference type="Proteomes" id="UP000621856"/>
    </source>
</evidence>
<dbReference type="InterPro" id="IPR024096">
    <property type="entry name" value="NO_sig/Golgi_transp_ligand-bd"/>
</dbReference>
<dbReference type="Gene3D" id="3.90.1520.10">
    <property type="entry name" value="H-NOX domain"/>
    <property type="match status" value="1"/>
</dbReference>
<accession>A0A8J3ETT5</accession>
<dbReference type="Proteomes" id="UP000818603">
    <property type="component" value="Unassembled WGS sequence"/>
</dbReference>
<dbReference type="InterPro" id="IPR011644">
    <property type="entry name" value="Heme_NO-bd"/>
</dbReference>
<name>A0A8J3ETT5_9PROT</name>